<comment type="caution">
    <text evidence="1">The sequence shown here is derived from an EMBL/GenBank/DDBJ whole genome shotgun (WGS) entry which is preliminary data.</text>
</comment>
<reference evidence="1 2" key="1">
    <citation type="submission" date="2014-10" db="EMBL/GenBank/DDBJ databases">
        <title>Genome sequence of Micropolyspora internatus JCM3315.</title>
        <authorList>
            <person name="Shin S.-K."/>
            <person name="Yi H."/>
        </authorList>
    </citation>
    <scope>NUCLEOTIDE SEQUENCE [LARGE SCALE GENOMIC DNA]</scope>
    <source>
        <strain evidence="1 2">JCM 3315</strain>
    </source>
</reference>
<proteinExistence type="predicted"/>
<sequence length="99" mass="10902">MSGQRDEQGDDMATHEETLAQLYQGVEHCENIHNAIQHALLMATNLSESLQNSLGGTGAYDEVGGYSESVLTQLQLSAQTVEQTKQAIENLMARFEIVY</sequence>
<name>A0A837DBE9_9PSEU</name>
<gene>
    <name evidence="1" type="ORF">MINT15_18090</name>
</gene>
<dbReference type="EMBL" id="JRZE01000003">
    <property type="protein sequence ID" value="KHF44927.1"/>
    <property type="molecule type" value="Genomic_DNA"/>
</dbReference>
<evidence type="ECO:0000313" key="2">
    <source>
        <dbReference type="Proteomes" id="UP000030848"/>
    </source>
</evidence>
<protein>
    <submittedName>
        <fullName evidence="1">Uncharacterized protein</fullName>
    </submittedName>
</protein>
<organism evidence="1 2">
    <name type="scientific">Saccharomonospora viridis</name>
    <dbReference type="NCBI Taxonomy" id="1852"/>
    <lineage>
        <taxon>Bacteria</taxon>
        <taxon>Bacillati</taxon>
        <taxon>Actinomycetota</taxon>
        <taxon>Actinomycetes</taxon>
        <taxon>Pseudonocardiales</taxon>
        <taxon>Pseudonocardiaceae</taxon>
        <taxon>Saccharomonospora</taxon>
    </lineage>
</organism>
<dbReference type="AlphaFoldDB" id="A0A837DBE9"/>
<evidence type="ECO:0000313" key="1">
    <source>
        <dbReference type="EMBL" id="KHF44927.1"/>
    </source>
</evidence>
<accession>A0A837DBE9</accession>
<dbReference type="Proteomes" id="UP000030848">
    <property type="component" value="Unassembled WGS sequence"/>
</dbReference>